<gene>
    <name evidence="2" type="ORF">FOY91_14295</name>
</gene>
<dbReference type="EMBL" id="VNIM01000062">
    <property type="protein sequence ID" value="TVV72562.1"/>
    <property type="molecule type" value="Genomic_DNA"/>
</dbReference>
<dbReference type="AlphaFoldDB" id="A0A558QZR3"/>
<evidence type="ECO:0000256" key="1">
    <source>
        <dbReference type="SAM" id="SignalP"/>
    </source>
</evidence>
<dbReference type="Pfam" id="PF16233">
    <property type="entry name" value="DUF4893"/>
    <property type="match status" value="1"/>
</dbReference>
<dbReference type="PROSITE" id="PS51257">
    <property type="entry name" value="PROKAR_LIPOPROTEIN"/>
    <property type="match status" value="1"/>
</dbReference>
<protein>
    <submittedName>
        <fullName evidence="2">DUF4893 domain-containing protein</fullName>
    </submittedName>
</protein>
<keyword evidence="3" id="KW-1185">Reference proteome</keyword>
<feature type="signal peptide" evidence="1">
    <location>
        <begin position="1"/>
        <end position="20"/>
    </location>
</feature>
<feature type="chain" id="PRO_5021990644" evidence="1">
    <location>
        <begin position="21"/>
        <end position="210"/>
    </location>
</feature>
<dbReference type="OrthoDB" id="9153930at2"/>
<reference evidence="2 3" key="1">
    <citation type="submission" date="2019-07" db="EMBL/GenBank/DDBJ databases">
        <title>Sphingomonas solaris sp. nov., isolated from a solar panel from Boston, Massachusetts.</title>
        <authorList>
            <person name="Tanner K."/>
            <person name="Pascual J."/>
            <person name="Mancuso C."/>
            <person name="Pereto J."/>
            <person name="Khalil A."/>
            <person name="Vilanova C."/>
        </authorList>
    </citation>
    <scope>NUCLEOTIDE SEQUENCE [LARGE SCALE GENOMIC DNA]</scope>
    <source>
        <strain evidence="2 3">R4DWN</strain>
    </source>
</reference>
<comment type="caution">
    <text evidence="2">The sequence shown here is derived from an EMBL/GenBank/DDBJ whole genome shotgun (WGS) entry which is preliminary data.</text>
</comment>
<keyword evidence="1" id="KW-0732">Signal</keyword>
<organism evidence="2 3">
    <name type="scientific">Alterirhizorhabdus solaris</name>
    <dbReference type="NCBI Taxonomy" id="2529389"/>
    <lineage>
        <taxon>Bacteria</taxon>
        <taxon>Pseudomonadati</taxon>
        <taxon>Pseudomonadota</taxon>
        <taxon>Alphaproteobacteria</taxon>
        <taxon>Sphingomonadales</taxon>
        <taxon>Rhizorhabdaceae</taxon>
        <taxon>Alterirhizorhabdus</taxon>
    </lineage>
</organism>
<dbReference type="Proteomes" id="UP000318681">
    <property type="component" value="Unassembled WGS sequence"/>
</dbReference>
<sequence length="210" mass="23050">MTISRVLWAALPLLAMSACASHHRDRERPAQATAGWRAIATPADRDRVRTWRDAWTQALARVTSPADRARVTGEGALFQPDAALPGPIPPPGDYRCRVTKLGGRGDGGMRYVAYPAFACRITREADVLSLAKLGGSQRPVGLLFPDDGGRLVFLGSMTLGDEKRPLDYGRDPERDMAGLFERVGADRWRLVLPFPRWESTLDVMELVPAG</sequence>
<evidence type="ECO:0000313" key="2">
    <source>
        <dbReference type="EMBL" id="TVV72562.1"/>
    </source>
</evidence>
<dbReference type="InterPro" id="IPR032609">
    <property type="entry name" value="DUF4893"/>
</dbReference>
<proteinExistence type="predicted"/>
<dbReference type="RefSeq" id="WP_145153307.1">
    <property type="nucleotide sequence ID" value="NZ_VNIM01000062.1"/>
</dbReference>
<accession>A0A558QZR3</accession>
<evidence type="ECO:0000313" key="3">
    <source>
        <dbReference type="Proteomes" id="UP000318681"/>
    </source>
</evidence>
<name>A0A558QZR3_9SPHN</name>